<protein>
    <submittedName>
        <fullName evidence="1">Uncharacterized protein</fullName>
    </submittedName>
</protein>
<organism evidence="1">
    <name type="scientific">marine sediment metagenome</name>
    <dbReference type="NCBI Taxonomy" id="412755"/>
    <lineage>
        <taxon>unclassified sequences</taxon>
        <taxon>metagenomes</taxon>
        <taxon>ecological metagenomes</taxon>
    </lineage>
</organism>
<reference evidence="1" key="1">
    <citation type="journal article" date="2014" name="Front. Microbiol.">
        <title>High frequency of phylogenetically diverse reductive dehalogenase-homologous genes in deep subseafloor sedimentary metagenomes.</title>
        <authorList>
            <person name="Kawai M."/>
            <person name="Futagami T."/>
            <person name="Toyoda A."/>
            <person name="Takaki Y."/>
            <person name="Nishi S."/>
            <person name="Hori S."/>
            <person name="Arai W."/>
            <person name="Tsubouchi T."/>
            <person name="Morono Y."/>
            <person name="Uchiyama I."/>
            <person name="Ito T."/>
            <person name="Fujiyama A."/>
            <person name="Inagaki F."/>
            <person name="Takami H."/>
        </authorList>
    </citation>
    <scope>NUCLEOTIDE SEQUENCE</scope>
    <source>
        <strain evidence="1">Expedition CK06-06</strain>
    </source>
</reference>
<dbReference type="AlphaFoldDB" id="X0T1Q3"/>
<proteinExistence type="predicted"/>
<accession>X0T1Q3</accession>
<name>X0T1Q3_9ZZZZ</name>
<gene>
    <name evidence="1" type="ORF">S01H1_15021</name>
</gene>
<sequence>MAQLIDSGAFPDLYSGRKNLGRWREVEGFRKKWKEIKKKMDDSITTRKEAKRGENLESVLEFKTWIRDRRSSLPFHEEYVDQIIEEIEEYLESF</sequence>
<evidence type="ECO:0000313" key="1">
    <source>
        <dbReference type="EMBL" id="GAF69950.1"/>
    </source>
</evidence>
<dbReference type="EMBL" id="BARS01007836">
    <property type="protein sequence ID" value="GAF69950.1"/>
    <property type="molecule type" value="Genomic_DNA"/>
</dbReference>
<comment type="caution">
    <text evidence="1">The sequence shown here is derived from an EMBL/GenBank/DDBJ whole genome shotgun (WGS) entry which is preliminary data.</text>
</comment>